<dbReference type="PANTHER" id="PTHR11567">
    <property type="entry name" value="ACID PHOSPHATASE-RELATED"/>
    <property type="match status" value="1"/>
</dbReference>
<dbReference type="Pfam" id="PF00328">
    <property type="entry name" value="His_Phos_2"/>
    <property type="match status" value="1"/>
</dbReference>
<reference evidence="8" key="1">
    <citation type="submission" date="2015-11" db="EMBL/GenBank/DDBJ databases">
        <title>De novo transcriptome assembly of four potential Pierce s Disease insect vectors from Arizona vineyards.</title>
        <authorList>
            <person name="Tassone E.E."/>
        </authorList>
    </citation>
    <scope>NUCLEOTIDE SEQUENCE</scope>
</reference>
<evidence type="ECO:0000256" key="7">
    <source>
        <dbReference type="ARBA" id="ARBA00023180"/>
    </source>
</evidence>
<gene>
    <name evidence="8" type="ORF">g.25511</name>
</gene>
<comment type="similarity">
    <text evidence="2">Belongs to the histidine acid phosphatase family.</text>
</comment>
<evidence type="ECO:0000256" key="6">
    <source>
        <dbReference type="ARBA" id="ARBA00023157"/>
    </source>
</evidence>
<name>A0A1B6HTM3_9HEMI</name>
<evidence type="ECO:0000256" key="5">
    <source>
        <dbReference type="ARBA" id="ARBA00022801"/>
    </source>
</evidence>
<dbReference type="EC" id="3.1.3.2" evidence="3"/>
<dbReference type="InterPro" id="IPR050645">
    <property type="entry name" value="Histidine_acid_phosphatase"/>
</dbReference>
<evidence type="ECO:0000256" key="1">
    <source>
        <dbReference type="ARBA" id="ARBA00000032"/>
    </source>
</evidence>
<accession>A0A1B6HTM3</accession>
<protein>
    <recommendedName>
        <fullName evidence="3">acid phosphatase</fullName>
        <ecNumber evidence="3">3.1.3.2</ecNumber>
    </recommendedName>
</protein>
<organism evidence="8">
    <name type="scientific">Homalodisca liturata</name>
    <dbReference type="NCBI Taxonomy" id="320908"/>
    <lineage>
        <taxon>Eukaryota</taxon>
        <taxon>Metazoa</taxon>
        <taxon>Ecdysozoa</taxon>
        <taxon>Arthropoda</taxon>
        <taxon>Hexapoda</taxon>
        <taxon>Insecta</taxon>
        <taxon>Pterygota</taxon>
        <taxon>Neoptera</taxon>
        <taxon>Paraneoptera</taxon>
        <taxon>Hemiptera</taxon>
        <taxon>Auchenorrhyncha</taxon>
        <taxon>Membracoidea</taxon>
        <taxon>Cicadellidae</taxon>
        <taxon>Cicadellinae</taxon>
        <taxon>Proconiini</taxon>
        <taxon>Homalodisca</taxon>
    </lineage>
</organism>
<keyword evidence="6" id="KW-1015">Disulfide bond</keyword>
<dbReference type="GO" id="GO:0003993">
    <property type="term" value="F:acid phosphatase activity"/>
    <property type="evidence" value="ECO:0007669"/>
    <property type="project" value="UniProtKB-EC"/>
</dbReference>
<dbReference type="SUPFAM" id="SSF53254">
    <property type="entry name" value="Phosphoglycerate mutase-like"/>
    <property type="match status" value="1"/>
</dbReference>
<keyword evidence="7" id="KW-0325">Glycoprotein</keyword>
<dbReference type="PANTHER" id="PTHR11567:SF211">
    <property type="entry name" value="PROSTATIC ACID PHOSPHATASE"/>
    <property type="match status" value="1"/>
</dbReference>
<sequence length="248" mass="28322">NNAPVPANQNIASSLSQANTRGTRASPTLQLVYVVTHHGIMAPMLTFPTNPYQPDDTKYWPNGPGQLTQIGRMQMYKLGQKFRSMYDGFLDQTYQAKEFKANSFINTRAFDTAELFLAGLYPPRGFQVWKKDLLWQPIAVFPTLYDHEDILNFTIKSTCPRFRAAQLDSLMKADKLYNPSLSNFMNAIVPYTGIDLEFYKKLYGDLYRQQIVSTVWHTLKFIADNGLPLPDWATKAYPEPAISLRTMT</sequence>
<evidence type="ECO:0000256" key="2">
    <source>
        <dbReference type="ARBA" id="ARBA00005375"/>
    </source>
</evidence>
<dbReference type="CDD" id="cd07061">
    <property type="entry name" value="HP_HAP_like"/>
    <property type="match status" value="1"/>
</dbReference>
<dbReference type="InterPro" id="IPR029033">
    <property type="entry name" value="His_PPase_superfam"/>
</dbReference>
<proteinExistence type="inferred from homology"/>
<evidence type="ECO:0000256" key="4">
    <source>
        <dbReference type="ARBA" id="ARBA00022729"/>
    </source>
</evidence>
<keyword evidence="4" id="KW-0732">Signal</keyword>
<keyword evidence="5" id="KW-0378">Hydrolase</keyword>
<feature type="non-terminal residue" evidence="8">
    <location>
        <position position="248"/>
    </location>
</feature>
<evidence type="ECO:0000313" key="8">
    <source>
        <dbReference type="EMBL" id="JAS78034.1"/>
    </source>
</evidence>
<dbReference type="InterPro" id="IPR000560">
    <property type="entry name" value="His_Pase_clade-2"/>
</dbReference>
<comment type="catalytic activity">
    <reaction evidence="1">
        <text>a phosphate monoester + H2O = an alcohol + phosphate</text>
        <dbReference type="Rhea" id="RHEA:15017"/>
        <dbReference type="ChEBI" id="CHEBI:15377"/>
        <dbReference type="ChEBI" id="CHEBI:30879"/>
        <dbReference type="ChEBI" id="CHEBI:43474"/>
        <dbReference type="ChEBI" id="CHEBI:67140"/>
        <dbReference type="EC" id="3.1.3.2"/>
    </reaction>
</comment>
<dbReference type="AlphaFoldDB" id="A0A1B6HTM3"/>
<feature type="non-terminal residue" evidence="8">
    <location>
        <position position="1"/>
    </location>
</feature>
<evidence type="ECO:0000256" key="3">
    <source>
        <dbReference type="ARBA" id="ARBA00012646"/>
    </source>
</evidence>
<dbReference type="Gene3D" id="3.40.50.1240">
    <property type="entry name" value="Phosphoglycerate mutase-like"/>
    <property type="match status" value="1"/>
</dbReference>
<dbReference type="EMBL" id="GECU01029672">
    <property type="protein sequence ID" value="JAS78034.1"/>
    <property type="molecule type" value="Transcribed_RNA"/>
</dbReference>